<reference evidence="11 12" key="1">
    <citation type="journal article" date="2015" name="Genome Announc.">
        <title>Expanding the biotechnology potential of lactobacilli through comparative genomics of 213 strains and associated genera.</title>
        <authorList>
            <person name="Sun Z."/>
            <person name="Harris H.M."/>
            <person name="McCann A."/>
            <person name="Guo C."/>
            <person name="Argimon S."/>
            <person name="Zhang W."/>
            <person name="Yang X."/>
            <person name="Jeffery I.B."/>
            <person name="Cooney J.C."/>
            <person name="Kagawa T.F."/>
            <person name="Liu W."/>
            <person name="Song Y."/>
            <person name="Salvetti E."/>
            <person name="Wrobel A."/>
            <person name="Rasinkangas P."/>
            <person name="Parkhill J."/>
            <person name="Rea M.C."/>
            <person name="O'Sullivan O."/>
            <person name="Ritari J."/>
            <person name="Douillard F.P."/>
            <person name="Paul Ross R."/>
            <person name="Yang R."/>
            <person name="Briner A.E."/>
            <person name="Felis G.E."/>
            <person name="de Vos W.M."/>
            <person name="Barrangou R."/>
            <person name="Klaenhammer T.R."/>
            <person name="Caufield P.W."/>
            <person name="Cui Y."/>
            <person name="Zhang H."/>
            <person name="O'Toole P.W."/>
        </authorList>
    </citation>
    <scope>NUCLEOTIDE SEQUENCE [LARGE SCALE GENOMIC DNA]</scope>
    <source>
        <strain evidence="11 12">DSM 20178</strain>
    </source>
</reference>
<dbReference type="EC" id="2.1.1.72" evidence="2"/>
<dbReference type="eggNOG" id="COG0286">
    <property type="taxonomic scope" value="Bacteria"/>
</dbReference>
<dbReference type="InterPro" id="IPR022749">
    <property type="entry name" value="D12N6_MeTrfase_N"/>
</dbReference>
<dbReference type="Pfam" id="PF02384">
    <property type="entry name" value="N6_Mtase"/>
    <property type="match status" value="1"/>
</dbReference>
<evidence type="ECO:0000256" key="1">
    <source>
        <dbReference type="ARBA" id="ARBA00006594"/>
    </source>
</evidence>
<evidence type="ECO:0000259" key="10">
    <source>
        <dbReference type="Pfam" id="PF12161"/>
    </source>
</evidence>
<dbReference type="SUPFAM" id="SSF53335">
    <property type="entry name" value="S-adenosyl-L-methionine-dependent methyltransferases"/>
    <property type="match status" value="1"/>
</dbReference>
<dbReference type="PRINTS" id="PR00507">
    <property type="entry name" value="N12N6MTFRASE"/>
</dbReference>
<feature type="domain" description="N6 adenine-specific DNA methyltransferase N-terminal" evidence="10">
    <location>
        <begin position="11"/>
        <end position="167"/>
    </location>
</feature>
<dbReference type="GO" id="GO:0032259">
    <property type="term" value="P:methylation"/>
    <property type="evidence" value="ECO:0007669"/>
    <property type="project" value="UniProtKB-KW"/>
</dbReference>
<dbReference type="InterPro" id="IPR051537">
    <property type="entry name" value="DNA_Adenine_Mtase"/>
</dbReference>
<proteinExistence type="inferred from homology"/>
<protein>
    <recommendedName>
        <fullName evidence="2">site-specific DNA-methyltransferase (adenine-specific)</fullName>
        <ecNumber evidence="2">2.1.1.72</ecNumber>
    </recommendedName>
</protein>
<dbReference type="Gene3D" id="1.20.1260.30">
    <property type="match status" value="1"/>
</dbReference>
<evidence type="ECO:0000256" key="3">
    <source>
        <dbReference type="ARBA" id="ARBA00022603"/>
    </source>
</evidence>
<sequence length="540" mass="60961">MSEKTTQASQLESALWNAADVLRGKMDASEYKNYLLGLIFYRFLSEKTLTTFSDWAGETENVTRKYAQYMDPQFELEGVSVQPSLVEYLQNTLGYLIQPQALFTTLIGKIQAHTFALDDLSQALHDLEQSTQNLSSAQDFSGLFADVDLSSNKLGSSLQQRNQTISDTMLALKAIDLIHHQGDVLGDAYEYLIAQFASDSGKKAGEFYTPRQVSDIIAQIVTYQRNAGDKQVRTIYDPAVGSGSLLLNVGQHVQGPNLVSYHGQELNTTTYNLARMNLMLHGVSYDDMHLRNGDTLSKDWPVDEPYLFDAVVMNPPYSAHWDNSDKRLSDPRFRDYGVLPPKSKADFAFLLHGFYHLQEHGTMGIVLPHGVLFRGAKEGKIRQKLLLDNRIDAIIGLPANIFHSTSIPTLIMILKKHKTTDDVLFIDASREFEKDKNQNKLTAANIQKIVTTYQNRQDVDKYAHVASPAEIKENDYNLNIPRYVDTFEPEPEIDLNQVKADLKQLDEEISQNEQTFNELASQLVTTQVNDQSKPEAHNER</sequence>
<dbReference type="GO" id="GO:0008170">
    <property type="term" value="F:N-methyltransferase activity"/>
    <property type="evidence" value="ECO:0007669"/>
    <property type="project" value="InterPro"/>
</dbReference>
<dbReference type="InterPro" id="IPR038333">
    <property type="entry name" value="T1MK-like_N_sf"/>
</dbReference>
<keyword evidence="8" id="KW-0175">Coiled coil</keyword>
<dbReference type="GO" id="GO:0003677">
    <property type="term" value="F:DNA binding"/>
    <property type="evidence" value="ECO:0007669"/>
    <property type="project" value="InterPro"/>
</dbReference>
<dbReference type="InterPro" id="IPR004546">
    <property type="entry name" value="Restrct_endonuc_T1M"/>
</dbReference>
<feature type="coiled-coil region" evidence="8">
    <location>
        <begin position="495"/>
        <end position="522"/>
    </location>
</feature>
<keyword evidence="5" id="KW-0949">S-adenosyl-L-methionine</keyword>
<keyword evidence="4" id="KW-0808">Transferase</keyword>
<gene>
    <name evidence="11" type="ORF">FD51_GL002278</name>
</gene>
<dbReference type="PANTHER" id="PTHR42933">
    <property type="entry name" value="SLR6095 PROTEIN"/>
    <property type="match status" value="1"/>
</dbReference>
<dbReference type="InterPro" id="IPR003356">
    <property type="entry name" value="DNA_methylase_A-5"/>
</dbReference>
<dbReference type="GO" id="GO:0009307">
    <property type="term" value="P:DNA restriction-modification system"/>
    <property type="evidence" value="ECO:0007669"/>
    <property type="project" value="UniProtKB-KW"/>
</dbReference>
<evidence type="ECO:0000256" key="7">
    <source>
        <dbReference type="ARBA" id="ARBA00047942"/>
    </source>
</evidence>
<feature type="domain" description="DNA methylase adenine-specific" evidence="9">
    <location>
        <begin position="181"/>
        <end position="488"/>
    </location>
</feature>
<evidence type="ECO:0000313" key="11">
    <source>
        <dbReference type="EMBL" id="KRK09512.1"/>
    </source>
</evidence>
<keyword evidence="6" id="KW-0680">Restriction system</keyword>
<comment type="similarity">
    <text evidence="1">Belongs to the N(4)/N(6)-methyltransferase family.</text>
</comment>
<dbReference type="PATRIC" id="fig|1423816.3.peg.2366"/>
<dbReference type="Pfam" id="PF12161">
    <property type="entry name" value="HsdM_N"/>
    <property type="match status" value="1"/>
</dbReference>
<dbReference type="Proteomes" id="UP000051984">
    <property type="component" value="Unassembled WGS sequence"/>
</dbReference>
<comment type="catalytic activity">
    <reaction evidence="7">
        <text>a 2'-deoxyadenosine in DNA + S-adenosyl-L-methionine = an N(6)-methyl-2'-deoxyadenosine in DNA + S-adenosyl-L-homocysteine + H(+)</text>
        <dbReference type="Rhea" id="RHEA:15197"/>
        <dbReference type="Rhea" id="RHEA-COMP:12418"/>
        <dbReference type="Rhea" id="RHEA-COMP:12419"/>
        <dbReference type="ChEBI" id="CHEBI:15378"/>
        <dbReference type="ChEBI" id="CHEBI:57856"/>
        <dbReference type="ChEBI" id="CHEBI:59789"/>
        <dbReference type="ChEBI" id="CHEBI:90615"/>
        <dbReference type="ChEBI" id="CHEBI:90616"/>
        <dbReference type="EC" id="2.1.1.72"/>
    </reaction>
</comment>
<dbReference type="InterPro" id="IPR029063">
    <property type="entry name" value="SAM-dependent_MTases_sf"/>
</dbReference>
<dbReference type="GO" id="GO:0009007">
    <property type="term" value="F:site-specific DNA-methyltransferase (adenine-specific) activity"/>
    <property type="evidence" value="ECO:0007669"/>
    <property type="project" value="UniProtKB-EC"/>
</dbReference>
<accession>A0A0R1EJ17</accession>
<evidence type="ECO:0000256" key="6">
    <source>
        <dbReference type="ARBA" id="ARBA00022747"/>
    </source>
</evidence>
<evidence type="ECO:0000256" key="2">
    <source>
        <dbReference type="ARBA" id="ARBA00011900"/>
    </source>
</evidence>
<keyword evidence="3" id="KW-0489">Methyltransferase</keyword>
<evidence type="ECO:0000259" key="9">
    <source>
        <dbReference type="Pfam" id="PF02384"/>
    </source>
</evidence>
<dbReference type="PANTHER" id="PTHR42933:SF1">
    <property type="entry name" value="SITE-SPECIFIC DNA-METHYLTRANSFERASE (ADENINE-SPECIFIC)"/>
    <property type="match status" value="1"/>
</dbReference>
<dbReference type="RefSeq" id="WP_010491020.1">
    <property type="nucleotide sequence ID" value="NZ_AZCT01000033.1"/>
</dbReference>
<evidence type="ECO:0000256" key="5">
    <source>
        <dbReference type="ARBA" id="ARBA00022691"/>
    </source>
</evidence>
<dbReference type="EMBL" id="AZCT01000033">
    <property type="protein sequence ID" value="KRK09512.1"/>
    <property type="molecule type" value="Genomic_DNA"/>
</dbReference>
<evidence type="ECO:0000256" key="8">
    <source>
        <dbReference type="SAM" id="Coils"/>
    </source>
</evidence>
<evidence type="ECO:0000313" key="12">
    <source>
        <dbReference type="Proteomes" id="UP000051984"/>
    </source>
</evidence>
<organism evidence="11 12">
    <name type="scientific">Lacticaseibacillus zeae DSM 20178 = KCTC 3804</name>
    <dbReference type="NCBI Taxonomy" id="1423816"/>
    <lineage>
        <taxon>Bacteria</taxon>
        <taxon>Bacillati</taxon>
        <taxon>Bacillota</taxon>
        <taxon>Bacilli</taxon>
        <taxon>Lactobacillales</taxon>
        <taxon>Lactobacillaceae</taxon>
        <taxon>Lacticaseibacillus</taxon>
    </lineage>
</organism>
<dbReference type="InterPro" id="IPR002052">
    <property type="entry name" value="DNA_methylase_N6_adenine_CS"/>
</dbReference>
<dbReference type="AlphaFoldDB" id="A0A0R1EJ17"/>
<dbReference type="NCBIfam" id="TIGR00497">
    <property type="entry name" value="hsdM"/>
    <property type="match status" value="1"/>
</dbReference>
<dbReference type="Gene3D" id="3.40.50.150">
    <property type="entry name" value="Vaccinia Virus protein VP39"/>
    <property type="match status" value="1"/>
</dbReference>
<dbReference type="PROSITE" id="PS00092">
    <property type="entry name" value="N6_MTASE"/>
    <property type="match status" value="1"/>
</dbReference>
<name>A0A0R1EJ17_LACZE</name>
<comment type="caution">
    <text evidence="11">The sequence shown here is derived from an EMBL/GenBank/DDBJ whole genome shotgun (WGS) entry which is preliminary data.</text>
</comment>
<evidence type="ECO:0000256" key="4">
    <source>
        <dbReference type="ARBA" id="ARBA00022679"/>
    </source>
</evidence>